<proteinExistence type="inferred from homology"/>
<keyword evidence="2" id="KW-0816">Tricarboxylic acid cycle</keyword>
<evidence type="ECO:0000313" key="4">
    <source>
        <dbReference type="EnsemblPlants" id="Ma09_p07260.1"/>
    </source>
</evidence>
<comment type="similarity">
    <text evidence="1">Belongs to the isocitrate and isopropylmalate dehydrogenases family.</text>
</comment>
<dbReference type="Proteomes" id="UP000012960">
    <property type="component" value="Unplaced"/>
</dbReference>
<reference evidence="3" key="1">
    <citation type="submission" date="2021-03" db="EMBL/GenBank/DDBJ databases">
        <authorList>
            <consortium name="Genoscope - CEA"/>
            <person name="William W."/>
        </authorList>
    </citation>
    <scope>NUCLEOTIDE SEQUENCE</scope>
    <source>
        <strain evidence="3">Doubled-haploid Pahang</strain>
    </source>
</reference>
<evidence type="ECO:0000256" key="2">
    <source>
        <dbReference type="ARBA" id="ARBA00022532"/>
    </source>
</evidence>
<evidence type="ECO:0000256" key="1">
    <source>
        <dbReference type="ARBA" id="ARBA00007769"/>
    </source>
</evidence>
<keyword evidence="5" id="KW-1185">Reference proteome</keyword>
<dbReference type="PANTHER" id="PTHR11835:SF42">
    <property type="entry name" value="ISOCITRATE DEHYDROGENASE [NAD] SUBUNIT BETA, MITOCHONDRIAL"/>
    <property type="match status" value="1"/>
</dbReference>
<dbReference type="InParanoid" id="A0A804KGX2"/>
<dbReference type="PANTHER" id="PTHR11835">
    <property type="entry name" value="DECARBOXYLATING DEHYDROGENASES-ISOCITRATE, ISOPROPYLMALATE, TARTRATE"/>
    <property type="match status" value="1"/>
</dbReference>
<dbReference type="EnsemblPlants" id="Ma09_t07260.1">
    <property type="protein sequence ID" value="Ma09_p07260.1"/>
    <property type="gene ID" value="Ma09_g07260"/>
</dbReference>
<gene>
    <name evidence="3" type="ORF">GSMUA_225600.1</name>
</gene>
<evidence type="ECO:0000313" key="3">
    <source>
        <dbReference type="EMBL" id="CAG1834455.1"/>
    </source>
</evidence>
<evidence type="ECO:0000313" key="5">
    <source>
        <dbReference type="Proteomes" id="UP000012960"/>
    </source>
</evidence>
<organism evidence="4 5">
    <name type="scientific">Musa acuminata subsp. malaccensis</name>
    <name type="common">Wild banana</name>
    <name type="synonym">Musa malaccensis</name>
    <dbReference type="NCBI Taxonomy" id="214687"/>
    <lineage>
        <taxon>Eukaryota</taxon>
        <taxon>Viridiplantae</taxon>
        <taxon>Streptophyta</taxon>
        <taxon>Embryophyta</taxon>
        <taxon>Tracheophyta</taxon>
        <taxon>Spermatophyta</taxon>
        <taxon>Magnoliopsida</taxon>
        <taxon>Liliopsida</taxon>
        <taxon>Zingiberales</taxon>
        <taxon>Musaceae</taxon>
        <taxon>Musa</taxon>
    </lineage>
</organism>
<dbReference type="Gramene" id="Ma09_t07260.1">
    <property type="protein sequence ID" value="Ma09_p07260.1"/>
    <property type="gene ID" value="Ma09_g07260"/>
</dbReference>
<sequence>MLSSTHALTIERKTVTAVHKANTMKLADGLLLESCREVAKTYPGIKSIMRSLLITAVCN</sequence>
<name>A0A804KGX2_MUSAM</name>
<dbReference type="AlphaFoldDB" id="A0A804KGX2"/>
<dbReference type="SUPFAM" id="SSF53659">
    <property type="entry name" value="Isocitrate/Isopropylmalate dehydrogenase-like"/>
    <property type="match status" value="1"/>
</dbReference>
<dbReference type="GO" id="GO:0006099">
    <property type="term" value="P:tricarboxylic acid cycle"/>
    <property type="evidence" value="ECO:0007669"/>
    <property type="project" value="UniProtKB-KW"/>
</dbReference>
<dbReference type="Gene3D" id="3.40.718.10">
    <property type="entry name" value="Isopropylmalate Dehydrogenase"/>
    <property type="match status" value="1"/>
</dbReference>
<protein>
    <submittedName>
        <fullName evidence="3">(wild Malaysian banana) hypothetical protein</fullName>
    </submittedName>
</protein>
<reference evidence="4" key="2">
    <citation type="submission" date="2021-05" db="UniProtKB">
        <authorList>
            <consortium name="EnsemblPlants"/>
        </authorList>
    </citation>
    <scope>IDENTIFICATION</scope>
    <source>
        <strain evidence="4">subsp. malaccensis</strain>
    </source>
</reference>
<dbReference type="EMBL" id="HG996474">
    <property type="protein sequence ID" value="CAG1834455.1"/>
    <property type="molecule type" value="Genomic_DNA"/>
</dbReference>
<accession>A0A804KGX2</accession>